<dbReference type="Proteomes" id="UP000002297">
    <property type="component" value="Chromosome"/>
</dbReference>
<accession>A3UAC3</accession>
<evidence type="ECO:0008006" key="3">
    <source>
        <dbReference type="Google" id="ProtNLM"/>
    </source>
</evidence>
<evidence type="ECO:0000313" key="1">
    <source>
        <dbReference type="EMBL" id="EAP86759.1"/>
    </source>
</evidence>
<proteinExistence type="predicted"/>
<protein>
    <recommendedName>
        <fullName evidence="3">DUF1853 domain-containing protein</fullName>
    </recommendedName>
</protein>
<dbReference type="EMBL" id="CP002046">
    <property type="protein sequence ID" value="EAP86759.1"/>
    <property type="molecule type" value="Genomic_DNA"/>
</dbReference>
<dbReference type="eggNOG" id="COG3782">
    <property type="taxonomic scope" value="Bacteria"/>
</dbReference>
<organism evidence="1 2">
    <name type="scientific">Croceibacter atlanticus (strain ATCC BAA-628 / JCM 21780 / CIP 108009 / IAM 15332 / KCTC 12090 / HTCC2559)</name>
    <dbReference type="NCBI Taxonomy" id="216432"/>
    <lineage>
        <taxon>Bacteria</taxon>
        <taxon>Pseudomonadati</taxon>
        <taxon>Bacteroidota</taxon>
        <taxon>Flavobacteriia</taxon>
        <taxon>Flavobacteriales</taxon>
        <taxon>Flavobacteriaceae</taxon>
        <taxon>Croceibacter</taxon>
    </lineage>
</organism>
<dbReference type="HOGENOM" id="CLU_087561_0_0_10"/>
<keyword evidence="2" id="KW-1185">Reference proteome</keyword>
<dbReference type="Pfam" id="PF08907">
    <property type="entry name" value="DUF1853"/>
    <property type="match status" value="1"/>
</dbReference>
<name>A3UAC3_CROAH</name>
<dbReference type="GeneID" id="89454118"/>
<dbReference type="RefSeq" id="WP_013188140.1">
    <property type="nucleotide sequence ID" value="NC_014230.1"/>
</dbReference>
<dbReference type="KEGG" id="cat:CA2559_12003"/>
<dbReference type="OrthoDB" id="1466769at2"/>
<gene>
    <name evidence="1" type="ordered locus">CA2559_12003</name>
</gene>
<reference evidence="1 2" key="1">
    <citation type="journal article" date="2010" name="J. Bacteriol.">
        <title>The complete genome sequence of Croceibacter atlanticus HTCC2559T.</title>
        <authorList>
            <person name="Oh H.M."/>
            <person name="Kang I."/>
            <person name="Ferriera S."/>
            <person name="Giovannoni S.J."/>
            <person name="Cho J.C."/>
        </authorList>
    </citation>
    <scope>NUCLEOTIDE SEQUENCE [LARGE SCALE GENOMIC DNA]</scope>
    <source>
        <strain evidence="2">ATCC BAA-628 / HTCC2559 / KCTC 12090</strain>
    </source>
</reference>
<dbReference type="AlphaFoldDB" id="A3UAC3"/>
<dbReference type="InterPro" id="IPR015003">
    <property type="entry name" value="DUF1853"/>
</dbReference>
<dbReference type="STRING" id="216432.CA2559_12003"/>
<evidence type="ECO:0000313" key="2">
    <source>
        <dbReference type="Proteomes" id="UP000002297"/>
    </source>
</evidence>
<sequence length="279" mass="32660">MNKTFTAEQNLQQQYRGFINTPQLWFGQYESLTQFELPELQTDSYAGEPIQDNLFLGKRSERFLENLLQQCSRYEVVASNLQIKDGKNTIGEIDFIVKDIKTNTLIHLEQVCKFYLYDSAFNTEPEQWIGPNRKDSFRQKLDKLKAHQLPLIHQPETQQALKAYNINAADCVQQVCFMAHCFVPFSLNNKTRFTINSKSVSGSYMSLKTFKDFYSEAYAFAIPKKTDWCVSPKYHKEWLSKAEAILTIETHLKENRAPLIWVKHKDTFSRVFVVWWPNA</sequence>